<keyword evidence="1" id="KW-0472">Membrane</keyword>
<proteinExistence type="predicted"/>
<sequence length="62" mass="7281">MKKEKKWRRIYLVLMIFFYAIFVPVTVGEWLFSDGSFPFTALAVGLALPFMRKNHLAQLQQS</sequence>
<protein>
    <submittedName>
        <fullName evidence="2">Uncharacterized protein</fullName>
    </submittedName>
</protein>
<reference evidence="2 3" key="1">
    <citation type="submission" date="2014-09" db="EMBL/GenBank/DDBJ databases">
        <authorList>
            <person name="Urmite Genomes Urmite Genomes"/>
        </authorList>
    </citation>
    <scope>NUCLEOTIDE SEQUENCE [LARGE SCALE GENOMIC DNA]</scope>
    <source>
        <strain evidence="2 3">ES2</strain>
    </source>
</reference>
<evidence type="ECO:0000256" key="1">
    <source>
        <dbReference type="SAM" id="Phobius"/>
    </source>
</evidence>
<evidence type="ECO:0000313" key="3">
    <source>
        <dbReference type="Proteomes" id="UP000043699"/>
    </source>
</evidence>
<accession>A0A098EJ17</accession>
<feature type="transmembrane region" description="Helical" evidence="1">
    <location>
        <begin position="12"/>
        <end position="32"/>
    </location>
</feature>
<evidence type="ECO:0000313" key="2">
    <source>
        <dbReference type="EMBL" id="CEG21805.1"/>
    </source>
</evidence>
<dbReference type="RefSeq" id="WP_052650561.1">
    <property type="nucleotide sequence ID" value="NZ_CCXS01000001.1"/>
</dbReference>
<organism evidence="2 3">
    <name type="scientific">Planococcus massiliensis</name>
    <dbReference type="NCBI Taxonomy" id="1499687"/>
    <lineage>
        <taxon>Bacteria</taxon>
        <taxon>Bacillati</taxon>
        <taxon>Bacillota</taxon>
        <taxon>Bacilli</taxon>
        <taxon>Bacillales</taxon>
        <taxon>Caryophanaceae</taxon>
        <taxon>Planococcus</taxon>
    </lineage>
</organism>
<dbReference type="STRING" id="1499687.BN1080_00723"/>
<keyword evidence="1" id="KW-1133">Transmembrane helix</keyword>
<keyword evidence="3" id="KW-1185">Reference proteome</keyword>
<dbReference type="Proteomes" id="UP000043699">
    <property type="component" value="Unassembled WGS sequence"/>
</dbReference>
<name>A0A098EJ17_9BACL</name>
<dbReference type="AlphaFoldDB" id="A0A098EJ17"/>
<dbReference type="OrthoDB" id="2454561at2"/>
<dbReference type="EMBL" id="CCXS01000001">
    <property type="protein sequence ID" value="CEG21805.1"/>
    <property type="molecule type" value="Genomic_DNA"/>
</dbReference>
<keyword evidence="1" id="KW-0812">Transmembrane</keyword>
<gene>
    <name evidence="2" type="ORF">BN1080_00723</name>
</gene>